<keyword evidence="12 20" id="KW-1133">Transmembrane helix</keyword>
<dbReference type="InterPro" id="IPR044492">
    <property type="entry name" value="P_typ_ATPase_HD_dom"/>
</dbReference>
<dbReference type="EMBL" id="VMQU01000123">
    <property type="protein sequence ID" value="TVS84259.1"/>
    <property type="molecule type" value="Genomic_DNA"/>
</dbReference>
<dbReference type="InterPro" id="IPR023299">
    <property type="entry name" value="ATPase_P-typ_cyto_dom_N"/>
</dbReference>
<dbReference type="SFLD" id="SFLDS00003">
    <property type="entry name" value="Haloacid_Dehalogenase"/>
    <property type="match status" value="1"/>
</dbReference>
<keyword evidence="4" id="KW-0813">Transport</keyword>
<evidence type="ECO:0000256" key="9">
    <source>
        <dbReference type="ARBA" id="ARBA00022796"/>
    </source>
</evidence>
<dbReference type="PRINTS" id="PR00119">
    <property type="entry name" value="CATATPASE"/>
</dbReference>
<dbReference type="InterPro" id="IPR036412">
    <property type="entry name" value="HAD-like_sf"/>
</dbReference>
<keyword evidence="7 20" id="KW-0479">Metal-binding</keyword>
<dbReference type="AlphaFoldDB" id="A0A557XF61"/>
<dbReference type="InterPro" id="IPR001757">
    <property type="entry name" value="P_typ_ATPase"/>
</dbReference>
<feature type="transmembrane region" description="Helical" evidence="20">
    <location>
        <begin position="139"/>
        <end position="157"/>
    </location>
</feature>
<dbReference type="Pfam" id="PF00702">
    <property type="entry name" value="Hydrolase"/>
    <property type="match status" value="1"/>
</dbReference>
<evidence type="ECO:0000256" key="4">
    <source>
        <dbReference type="ARBA" id="ARBA00022448"/>
    </source>
</evidence>
<evidence type="ECO:0000313" key="22">
    <source>
        <dbReference type="EMBL" id="TVS84259.1"/>
    </source>
</evidence>
<dbReference type="InterPro" id="IPR018303">
    <property type="entry name" value="ATPase_P-typ_P_site"/>
</dbReference>
<dbReference type="GO" id="GO:0043682">
    <property type="term" value="F:P-type divalent copper transporter activity"/>
    <property type="evidence" value="ECO:0007669"/>
    <property type="project" value="TreeGrafter"/>
</dbReference>
<evidence type="ECO:0000256" key="7">
    <source>
        <dbReference type="ARBA" id="ARBA00022723"/>
    </source>
</evidence>
<reference evidence="22 23" key="1">
    <citation type="submission" date="2019-07" db="EMBL/GenBank/DDBJ databases">
        <title>New Mycobacterium species.</title>
        <authorList>
            <person name="Tortoli E."/>
            <person name="Ghielmetti G."/>
            <person name="Friedel U."/>
            <person name="Trovato A."/>
        </authorList>
    </citation>
    <scope>NUCLEOTIDE SEQUENCE [LARGE SCALE GENOMIC DNA]</scope>
    <source>
        <strain evidence="22 23">16-83</strain>
    </source>
</reference>
<evidence type="ECO:0000313" key="23">
    <source>
        <dbReference type="Proteomes" id="UP000320513"/>
    </source>
</evidence>
<feature type="transmembrane region" description="Helical" evidence="20">
    <location>
        <begin position="163"/>
        <end position="185"/>
    </location>
</feature>
<dbReference type="GO" id="GO:0055070">
    <property type="term" value="P:copper ion homeostasis"/>
    <property type="evidence" value="ECO:0007669"/>
    <property type="project" value="TreeGrafter"/>
</dbReference>
<name>A0A557XF61_9MYCO</name>
<dbReference type="NCBIfam" id="TIGR01511">
    <property type="entry name" value="ATPase-IB1_Cu"/>
    <property type="match status" value="1"/>
</dbReference>
<keyword evidence="23" id="KW-1185">Reference proteome</keyword>
<dbReference type="PROSITE" id="PS00154">
    <property type="entry name" value="ATPASE_E1_E2"/>
    <property type="match status" value="1"/>
</dbReference>
<dbReference type="SFLD" id="SFLDG00002">
    <property type="entry name" value="C1.7:_P-type_atpase_like"/>
    <property type="match status" value="1"/>
</dbReference>
<evidence type="ECO:0000256" key="6">
    <source>
        <dbReference type="ARBA" id="ARBA00022692"/>
    </source>
</evidence>
<dbReference type="NCBIfam" id="TIGR01525">
    <property type="entry name" value="ATPase-IB_hvy"/>
    <property type="match status" value="1"/>
</dbReference>
<keyword evidence="6 20" id="KW-0812">Transmembrane</keyword>
<evidence type="ECO:0000256" key="14">
    <source>
        <dbReference type="ARBA" id="ARBA00023065"/>
    </source>
</evidence>
<dbReference type="PANTHER" id="PTHR43520">
    <property type="entry name" value="ATP7, ISOFORM B"/>
    <property type="match status" value="1"/>
</dbReference>
<keyword evidence="13" id="KW-0186">Copper</keyword>
<proteinExistence type="inferred from homology"/>
<evidence type="ECO:0000256" key="1">
    <source>
        <dbReference type="ARBA" id="ARBA00004651"/>
    </source>
</evidence>
<keyword evidence="8 20" id="KW-0547">Nucleotide-binding</keyword>
<comment type="function">
    <text evidence="18">Necessary for copper homeostasis and likely functions as a copper exporter. Also required for full virulence.</text>
</comment>
<dbReference type="PROSITE" id="PS50846">
    <property type="entry name" value="HMA_2"/>
    <property type="match status" value="1"/>
</dbReference>
<dbReference type="GO" id="GO:0016887">
    <property type="term" value="F:ATP hydrolysis activity"/>
    <property type="evidence" value="ECO:0007669"/>
    <property type="project" value="InterPro"/>
</dbReference>
<comment type="subcellular location">
    <subcellularLocation>
        <location evidence="1">Cell membrane</location>
        <topology evidence="1">Multi-pass membrane protein</topology>
    </subcellularLocation>
</comment>
<dbReference type="SUPFAM" id="SSF81653">
    <property type="entry name" value="Calcium ATPase, transduction domain A"/>
    <property type="match status" value="1"/>
</dbReference>
<feature type="transmembrane region" description="Helical" evidence="20">
    <location>
        <begin position="197"/>
        <end position="215"/>
    </location>
</feature>
<dbReference type="InterPro" id="IPR006121">
    <property type="entry name" value="HMA_dom"/>
</dbReference>
<dbReference type="NCBIfam" id="TIGR01494">
    <property type="entry name" value="ATPase_P-type"/>
    <property type="match status" value="1"/>
</dbReference>
<evidence type="ECO:0000256" key="2">
    <source>
        <dbReference type="ARBA" id="ARBA00006024"/>
    </source>
</evidence>
<dbReference type="InterPro" id="IPR027256">
    <property type="entry name" value="P-typ_ATPase_IB"/>
</dbReference>
<evidence type="ECO:0000256" key="8">
    <source>
        <dbReference type="ARBA" id="ARBA00022741"/>
    </source>
</evidence>
<evidence type="ECO:0000259" key="21">
    <source>
        <dbReference type="PROSITE" id="PS50846"/>
    </source>
</evidence>
<feature type="transmembrane region" description="Helical" evidence="20">
    <location>
        <begin position="372"/>
        <end position="394"/>
    </location>
</feature>
<dbReference type="RefSeq" id="WP_144951584.1">
    <property type="nucleotide sequence ID" value="NZ_VMQU01000123.1"/>
</dbReference>
<dbReference type="SFLD" id="SFLDF00027">
    <property type="entry name" value="p-type_atpase"/>
    <property type="match status" value="1"/>
</dbReference>
<evidence type="ECO:0000256" key="20">
    <source>
        <dbReference type="RuleBase" id="RU362081"/>
    </source>
</evidence>
<dbReference type="FunFam" id="2.70.150.10:FF:000020">
    <property type="entry name" value="Copper-exporting P-type ATPase A"/>
    <property type="match status" value="1"/>
</dbReference>
<dbReference type="SUPFAM" id="SSF56784">
    <property type="entry name" value="HAD-like"/>
    <property type="match status" value="1"/>
</dbReference>
<comment type="catalytic activity">
    <reaction evidence="17">
        <text>Cu(+)(in) + ATP + H2O = Cu(+)(out) + ADP + phosphate + H(+)</text>
        <dbReference type="Rhea" id="RHEA:25792"/>
        <dbReference type="ChEBI" id="CHEBI:15377"/>
        <dbReference type="ChEBI" id="CHEBI:15378"/>
        <dbReference type="ChEBI" id="CHEBI:30616"/>
        <dbReference type="ChEBI" id="CHEBI:43474"/>
        <dbReference type="ChEBI" id="CHEBI:49552"/>
        <dbReference type="ChEBI" id="CHEBI:456216"/>
        <dbReference type="EC" id="7.2.2.8"/>
    </reaction>
</comment>
<keyword evidence="10 20" id="KW-0067">ATP-binding</keyword>
<keyword evidence="15 20" id="KW-0472">Membrane</keyword>
<evidence type="ECO:0000256" key="5">
    <source>
        <dbReference type="ARBA" id="ARBA00022475"/>
    </source>
</evidence>
<dbReference type="InterPro" id="IPR008250">
    <property type="entry name" value="ATPase_P-typ_transduc_dom_A_sf"/>
</dbReference>
<dbReference type="GO" id="GO:0005507">
    <property type="term" value="F:copper ion binding"/>
    <property type="evidence" value="ECO:0007669"/>
    <property type="project" value="TreeGrafter"/>
</dbReference>
<dbReference type="EC" id="7.2.2.8" evidence="3"/>
<dbReference type="GO" id="GO:0005886">
    <property type="term" value="C:plasma membrane"/>
    <property type="evidence" value="ECO:0007669"/>
    <property type="project" value="UniProtKB-SubCell"/>
</dbReference>
<dbReference type="Proteomes" id="UP000320513">
    <property type="component" value="Unassembled WGS sequence"/>
</dbReference>
<evidence type="ECO:0000256" key="19">
    <source>
        <dbReference type="ARBA" id="ARBA00068364"/>
    </source>
</evidence>
<comment type="caution">
    <text evidence="22">The sequence shown here is derived from an EMBL/GenBank/DDBJ whole genome shotgun (WGS) entry which is preliminary data.</text>
</comment>
<feature type="transmembrane region" description="Helical" evidence="20">
    <location>
        <begin position="400"/>
        <end position="427"/>
    </location>
</feature>
<evidence type="ECO:0000256" key="12">
    <source>
        <dbReference type="ARBA" id="ARBA00022989"/>
    </source>
</evidence>
<comment type="similarity">
    <text evidence="2 20">Belongs to the cation transport ATPase (P-type) (TC 3.A.3) family. Type IB subfamily.</text>
</comment>
<keyword evidence="14" id="KW-0406">Ion transport</keyword>
<dbReference type="InterPro" id="IPR023214">
    <property type="entry name" value="HAD_sf"/>
</dbReference>
<evidence type="ECO:0000256" key="3">
    <source>
        <dbReference type="ARBA" id="ARBA00012517"/>
    </source>
</evidence>
<evidence type="ECO:0000256" key="16">
    <source>
        <dbReference type="ARBA" id="ARBA00033239"/>
    </source>
</evidence>
<dbReference type="CDD" id="cd02094">
    <property type="entry name" value="P-type_ATPase_Cu-like"/>
    <property type="match status" value="1"/>
</dbReference>
<sequence>MRVRASGFGMDAALAVAIEETVAEVAGVRAVQAYPRTGSVVIWYLPDDCDIAAVLAAIGRARDVPAASVPARAPYSASVGETGVLARIAGGILRALGLSSDAGSAQAAGGSSCHQPVPSCHGAPAADAKGEQRTWLRRVWLAVPLGLVSMAAPMLFGGAWAGWLAFAATVPVQFVAGWPFLVGAVRQARAGSAGMDTLISLGTLTAFAYSTYQLFAGGPLFFDTAALIIAFVVLGRYFEARATGKTREAISTLLEMGAREACLLVDGHEVLVPVERVQVGDLMRVRPGEKIPVDGEIVDGRAAVDESMLTGESMPAEKTVGDRVAGATVNTDGLLTVRATAVGADTALAQIVRLVEQAQGGKAPVQRLADRVSAVFVPAVLAVAALTFAGWTLLAANPVAGMTAAVSVLIIACPCALGLATPTAIIAGTGRGAEMGILVKGGEVLEASKRIDTVVFDKTGTLTRGQMRLTDVVADKRHRGDLVLQLAAAVESGSEHPIGAAIVAGARERGLAVPAAAAFTNLAGHGVRADVDGRPVLVGRRKLVEENGLRLTDQLATAAADLEAQGRTAVFVGRDDRVLGVLAVADTIKDDAVAVVRRLHEMGLQVAMITGDNARTAAAIAEQVGIDRVLAEVLPEDKVDEIRRLQDEGRLVAMVGDGVNDAPALVQADLGIAIGTGTDVAIEASDITLMSDRLDGVVRSLQLSRQTLRTIHQNLGWAFGYNTAAIPLAAFGVLNPVVAGAAMGLSSISVVTNSLRLRHFGRDTTRAGEMKALPGRPATA</sequence>
<dbReference type="InterPro" id="IPR023298">
    <property type="entry name" value="ATPase_P-typ_TM_dom_sf"/>
</dbReference>
<organism evidence="22 23">
    <name type="scientific">Mycobacterium helveticum</name>
    <dbReference type="NCBI Taxonomy" id="2592811"/>
    <lineage>
        <taxon>Bacteria</taxon>
        <taxon>Bacillati</taxon>
        <taxon>Actinomycetota</taxon>
        <taxon>Actinomycetes</taxon>
        <taxon>Mycobacteriales</taxon>
        <taxon>Mycobacteriaceae</taxon>
        <taxon>Mycobacterium</taxon>
    </lineage>
</organism>
<dbReference type="GO" id="GO:0005524">
    <property type="term" value="F:ATP binding"/>
    <property type="evidence" value="ECO:0007669"/>
    <property type="project" value="UniProtKB-UniRule"/>
</dbReference>
<evidence type="ECO:0000256" key="10">
    <source>
        <dbReference type="ARBA" id="ARBA00022840"/>
    </source>
</evidence>
<dbReference type="FunFam" id="3.40.50.1000:FF:000144">
    <property type="entry name" value="copper-transporting ATPase 1 isoform X2"/>
    <property type="match status" value="1"/>
</dbReference>
<dbReference type="Pfam" id="PF00122">
    <property type="entry name" value="E1-E2_ATPase"/>
    <property type="match status" value="1"/>
</dbReference>
<dbReference type="InterPro" id="IPR059000">
    <property type="entry name" value="ATPase_P-type_domA"/>
</dbReference>
<dbReference type="SUPFAM" id="SSF81665">
    <property type="entry name" value="Calcium ATPase, transmembrane domain M"/>
    <property type="match status" value="1"/>
</dbReference>
<evidence type="ECO:0000256" key="13">
    <source>
        <dbReference type="ARBA" id="ARBA00023008"/>
    </source>
</evidence>
<gene>
    <name evidence="22" type="ORF">FPZ47_22100</name>
</gene>
<feature type="transmembrane region" description="Helical" evidence="20">
    <location>
        <begin position="221"/>
        <end position="238"/>
    </location>
</feature>
<keyword evidence="11" id="KW-1278">Translocase</keyword>
<dbReference type="OrthoDB" id="7059309at2"/>
<evidence type="ECO:0000256" key="17">
    <source>
        <dbReference type="ARBA" id="ARBA00049289"/>
    </source>
</evidence>
<dbReference type="Gene3D" id="2.70.150.10">
    <property type="entry name" value="Calcium-transporting ATPase, cytoplasmic transduction domain A"/>
    <property type="match status" value="1"/>
</dbReference>
<protein>
    <recommendedName>
        <fullName evidence="19">Probable copper-exporting P-type ATPase V</fullName>
        <ecNumber evidence="3">7.2.2.8</ecNumber>
    </recommendedName>
    <alternativeName>
        <fullName evidence="16">Cu(+)-exporting ATPase</fullName>
    </alternativeName>
</protein>
<dbReference type="PANTHER" id="PTHR43520:SF8">
    <property type="entry name" value="P-TYPE CU(+) TRANSPORTER"/>
    <property type="match status" value="1"/>
</dbReference>
<evidence type="ECO:0000256" key="11">
    <source>
        <dbReference type="ARBA" id="ARBA00022967"/>
    </source>
</evidence>
<keyword evidence="5 20" id="KW-1003">Cell membrane</keyword>
<evidence type="ECO:0000256" key="15">
    <source>
        <dbReference type="ARBA" id="ARBA00023136"/>
    </source>
</evidence>
<evidence type="ECO:0000256" key="18">
    <source>
        <dbReference type="ARBA" id="ARBA00057500"/>
    </source>
</evidence>
<dbReference type="GO" id="GO:0140581">
    <property type="term" value="F:P-type monovalent copper transporter activity"/>
    <property type="evidence" value="ECO:0007669"/>
    <property type="project" value="UniProtKB-EC"/>
</dbReference>
<feature type="domain" description="HMA" evidence="21">
    <location>
        <begin position="1"/>
        <end position="66"/>
    </location>
</feature>
<dbReference type="Gene3D" id="3.40.50.1000">
    <property type="entry name" value="HAD superfamily/HAD-like"/>
    <property type="match status" value="1"/>
</dbReference>
<dbReference type="Gene3D" id="3.40.1110.10">
    <property type="entry name" value="Calcium-transporting ATPase, cytoplasmic domain N"/>
    <property type="match status" value="1"/>
</dbReference>
<keyword evidence="9" id="KW-0187">Copper transport</keyword>
<accession>A0A557XF61</accession>